<reference evidence="3" key="2">
    <citation type="journal article" date="2021" name="PeerJ">
        <title>Extensive microbial diversity within the chicken gut microbiome revealed by metagenomics and culture.</title>
        <authorList>
            <person name="Gilroy R."/>
            <person name="Ravi A."/>
            <person name="Getino M."/>
            <person name="Pursley I."/>
            <person name="Horton D.L."/>
            <person name="Alikhan N.F."/>
            <person name="Baker D."/>
            <person name="Gharbi K."/>
            <person name="Hall N."/>
            <person name="Watson M."/>
            <person name="Adriaenssens E.M."/>
            <person name="Foster-Nyarko E."/>
            <person name="Jarju S."/>
            <person name="Secka A."/>
            <person name="Antonio M."/>
            <person name="Oren A."/>
            <person name="Chaudhuri R.R."/>
            <person name="La Ragione R."/>
            <person name="Hildebrand F."/>
            <person name="Pallen M.J."/>
        </authorList>
    </citation>
    <scope>NUCLEOTIDE SEQUENCE</scope>
    <source>
        <strain evidence="3">B3-4054</strain>
    </source>
</reference>
<dbReference type="Proteomes" id="UP000823616">
    <property type="component" value="Unassembled WGS sequence"/>
</dbReference>
<feature type="transmembrane region" description="Helical" evidence="2">
    <location>
        <begin position="77"/>
        <end position="96"/>
    </location>
</feature>
<dbReference type="EMBL" id="JADIMS010000060">
    <property type="protein sequence ID" value="MBO8450221.1"/>
    <property type="molecule type" value="Genomic_DNA"/>
</dbReference>
<protein>
    <submittedName>
        <fullName evidence="3">Uncharacterized protein</fullName>
    </submittedName>
</protein>
<keyword evidence="2" id="KW-0812">Transmembrane</keyword>
<feature type="region of interest" description="Disordered" evidence="1">
    <location>
        <begin position="335"/>
        <end position="397"/>
    </location>
</feature>
<feature type="transmembrane region" description="Helical" evidence="2">
    <location>
        <begin position="265"/>
        <end position="290"/>
    </location>
</feature>
<accession>A0A9D9EP92</accession>
<keyword evidence="2" id="KW-1133">Transmembrane helix</keyword>
<dbReference type="AlphaFoldDB" id="A0A9D9EP92"/>
<sequence length="397" mass="43281">MFFLFLLSAVLSFVLLRESLHGLFTPGFFQTPASFVLLFAVPFGLIVLAGMMLYLLISETMKTGPLHPAALRIFRTACLLAALFSAVVCIFSNAFIRNLFAVYHDGNIRDSVHASFETAETYTGTREKQAETVADKFLTGLNTGNLLRIPRPWIPDIREYDPYALAVQVYEVSGGEFIPVKEEGDSSVFAAPGKIARQENGIFHEHDGTQDLLRLRKTLRYAGKTYVALYTTAFPEVVVQTAQKAEQAVRSLSVLEQSMPLFPVFGFWLFFSFLLPPLLMLLPAVFVLCVRFSDPLAALENTCAALARGDTERCLISHPQDGLQAAAALVNARSEQIRRKKRSPVQETESCGTVQAPPEQIAAAAEQPAAGGQTGTDGQPDAAAEKTPADSGEAPDA</sequence>
<name>A0A9D9EP92_9SPIR</name>
<evidence type="ECO:0000256" key="1">
    <source>
        <dbReference type="SAM" id="MobiDB-lite"/>
    </source>
</evidence>
<evidence type="ECO:0000256" key="2">
    <source>
        <dbReference type="SAM" id="Phobius"/>
    </source>
</evidence>
<evidence type="ECO:0000313" key="4">
    <source>
        <dbReference type="Proteomes" id="UP000823616"/>
    </source>
</evidence>
<keyword evidence="2" id="KW-0472">Membrane</keyword>
<evidence type="ECO:0000313" key="3">
    <source>
        <dbReference type="EMBL" id="MBO8450221.1"/>
    </source>
</evidence>
<reference evidence="3" key="1">
    <citation type="submission" date="2020-10" db="EMBL/GenBank/DDBJ databases">
        <authorList>
            <person name="Gilroy R."/>
        </authorList>
    </citation>
    <scope>NUCLEOTIDE SEQUENCE</scope>
    <source>
        <strain evidence="3">B3-4054</strain>
    </source>
</reference>
<organism evidence="3 4">
    <name type="scientific">Candidatus Avitreponema avistercoris</name>
    <dbReference type="NCBI Taxonomy" id="2840705"/>
    <lineage>
        <taxon>Bacteria</taxon>
        <taxon>Pseudomonadati</taxon>
        <taxon>Spirochaetota</taxon>
        <taxon>Spirochaetia</taxon>
        <taxon>Spirochaetales</taxon>
        <taxon>Candidatus Avitreponema</taxon>
    </lineage>
</organism>
<comment type="caution">
    <text evidence="3">The sequence shown here is derived from an EMBL/GenBank/DDBJ whole genome shotgun (WGS) entry which is preliminary data.</text>
</comment>
<feature type="compositionally biased region" description="Low complexity" evidence="1">
    <location>
        <begin position="355"/>
        <end position="370"/>
    </location>
</feature>
<proteinExistence type="predicted"/>
<gene>
    <name evidence="3" type="ORF">IAA96_03860</name>
</gene>
<feature type="transmembrane region" description="Helical" evidence="2">
    <location>
        <begin position="33"/>
        <end position="57"/>
    </location>
</feature>